<dbReference type="InterPro" id="IPR028350">
    <property type="entry name" value="DNAC/IstB-like"/>
</dbReference>
<comment type="similarity">
    <text evidence="1">Belongs to the IS21/IS1162 putative ATP-binding protein family.</text>
</comment>
<dbReference type="InterPro" id="IPR047661">
    <property type="entry name" value="IstB"/>
</dbReference>
<proteinExistence type="inferred from homology"/>
<dbReference type="SMART" id="SM00382">
    <property type="entry name" value="AAA"/>
    <property type="match status" value="1"/>
</dbReference>
<organism evidence="5 6">
    <name type="scientific">Pontibacillus chungwhensis BH030062</name>
    <dbReference type="NCBI Taxonomy" id="1385513"/>
    <lineage>
        <taxon>Bacteria</taxon>
        <taxon>Bacillati</taxon>
        <taxon>Bacillota</taxon>
        <taxon>Bacilli</taxon>
        <taxon>Bacillales</taxon>
        <taxon>Bacillaceae</taxon>
        <taxon>Pontibacillus</taxon>
    </lineage>
</organism>
<protein>
    <submittedName>
        <fullName evidence="5">ATP-binding protein</fullName>
    </submittedName>
</protein>
<evidence type="ECO:0000313" key="6">
    <source>
        <dbReference type="Proteomes" id="UP000030153"/>
    </source>
</evidence>
<dbReference type="eggNOG" id="COG1484">
    <property type="taxonomic scope" value="Bacteria"/>
</dbReference>
<dbReference type="Gene3D" id="3.40.50.300">
    <property type="entry name" value="P-loop containing nucleotide triphosphate hydrolases"/>
    <property type="match status" value="1"/>
</dbReference>
<accession>A0A0A2UMW4</accession>
<dbReference type="NCBIfam" id="NF038214">
    <property type="entry name" value="IS21_help_AAA"/>
    <property type="match status" value="1"/>
</dbReference>
<dbReference type="CDD" id="cd00009">
    <property type="entry name" value="AAA"/>
    <property type="match status" value="1"/>
</dbReference>
<keyword evidence="2" id="KW-0547">Nucleotide-binding</keyword>
<dbReference type="STRING" id="1385513.N780_10370"/>
<evidence type="ECO:0000259" key="4">
    <source>
        <dbReference type="SMART" id="SM00382"/>
    </source>
</evidence>
<dbReference type="GO" id="GO:0005524">
    <property type="term" value="F:ATP binding"/>
    <property type="evidence" value="ECO:0007669"/>
    <property type="project" value="UniProtKB-KW"/>
</dbReference>
<dbReference type="Proteomes" id="UP000030153">
    <property type="component" value="Unassembled WGS sequence"/>
</dbReference>
<comment type="caution">
    <text evidence="5">The sequence shown here is derived from an EMBL/GenBank/DDBJ whole genome shotgun (WGS) entry which is preliminary data.</text>
</comment>
<name>A0A0A2UMW4_9BACI</name>
<keyword evidence="3 5" id="KW-0067">ATP-binding</keyword>
<dbReference type="AlphaFoldDB" id="A0A0A2UMW4"/>
<dbReference type="EMBL" id="AVBG01000029">
    <property type="protein sequence ID" value="KGP89637.1"/>
    <property type="molecule type" value="Genomic_DNA"/>
</dbReference>
<dbReference type="RefSeq" id="WP_036787965.1">
    <property type="nucleotide sequence ID" value="NZ_AVBG01000029.1"/>
</dbReference>
<evidence type="ECO:0000313" key="5">
    <source>
        <dbReference type="EMBL" id="KGP89637.1"/>
    </source>
</evidence>
<keyword evidence="6" id="KW-1185">Reference proteome</keyword>
<dbReference type="PANTHER" id="PTHR30050">
    <property type="entry name" value="CHROMOSOMAL REPLICATION INITIATOR PROTEIN DNAA"/>
    <property type="match status" value="1"/>
</dbReference>
<dbReference type="PANTHER" id="PTHR30050:SF4">
    <property type="entry name" value="ATP-BINDING PROTEIN RV3427C IN INSERTION SEQUENCE-RELATED"/>
    <property type="match status" value="1"/>
</dbReference>
<evidence type="ECO:0000256" key="1">
    <source>
        <dbReference type="ARBA" id="ARBA00008059"/>
    </source>
</evidence>
<dbReference type="InterPro" id="IPR003593">
    <property type="entry name" value="AAA+_ATPase"/>
</dbReference>
<sequence length="252" mass="29337">MNKTVTELQDQFRQLRLAETAEELPQLLREAEKASWTYLEFLESITGFELKKREAKNLERRLKWARFPYMKSLSEFNINEQNAITERQLSQLSELSWLEQHYNLILLGPPGVGKTFLAIGIGIEAIYRGFNVCFVTMGELVQLLKTEEILNKSKVQLKRIKAADLVIIDDLMYMAMDQREANLFFHLVNHLYERSSIILTSNKSPDQWGELMGDQGITTAILDRLLHRVEVVHMDGDSYRMKHRKKVFSAEV</sequence>
<dbReference type="OrthoDB" id="2052561at2"/>
<dbReference type="SUPFAM" id="SSF52540">
    <property type="entry name" value="P-loop containing nucleoside triphosphate hydrolases"/>
    <property type="match status" value="1"/>
</dbReference>
<dbReference type="InterPro" id="IPR027417">
    <property type="entry name" value="P-loop_NTPase"/>
</dbReference>
<dbReference type="Pfam" id="PF01695">
    <property type="entry name" value="IstB_IS21"/>
    <property type="match status" value="1"/>
</dbReference>
<evidence type="ECO:0000256" key="2">
    <source>
        <dbReference type="ARBA" id="ARBA00022741"/>
    </source>
</evidence>
<reference evidence="5 6" key="1">
    <citation type="submission" date="2013-08" db="EMBL/GenBank/DDBJ databases">
        <title>Genome of Pontibacillus chungwhensis.</title>
        <authorList>
            <person name="Wang Q."/>
            <person name="Wang G."/>
        </authorList>
    </citation>
    <scope>NUCLEOTIDE SEQUENCE [LARGE SCALE GENOMIC DNA]</scope>
    <source>
        <strain evidence="5 6">BH030062</strain>
    </source>
</reference>
<dbReference type="GO" id="GO:0006260">
    <property type="term" value="P:DNA replication"/>
    <property type="evidence" value="ECO:0007669"/>
    <property type="project" value="TreeGrafter"/>
</dbReference>
<gene>
    <name evidence="5" type="ORF">N780_10370</name>
</gene>
<dbReference type="InterPro" id="IPR002611">
    <property type="entry name" value="IstB_ATP-bd"/>
</dbReference>
<feature type="domain" description="AAA+ ATPase" evidence="4">
    <location>
        <begin position="100"/>
        <end position="235"/>
    </location>
</feature>
<dbReference type="PIRSF" id="PIRSF003073">
    <property type="entry name" value="DNAC_TnpB_IstB"/>
    <property type="match status" value="1"/>
</dbReference>
<evidence type="ECO:0000256" key="3">
    <source>
        <dbReference type="ARBA" id="ARBA00022840"/>
    </source>
</evidence>